<dbReference type="CDD" id="cd14798">
    <property type="entry name" value="RX-CC_like"/>
    <property type="match status" value="1"/>
</dbReference>
<reference evidence="8 9" key="2">
    <citation type="journal article" date="2017" name="Genome Biol.">
        <title>New reference genome sequences of hot pepper reveal the massive evolution of plant disease-resistance genes by retroduplication.</title>
        <authorList>
            <person name="Kim S."/>
            <person name="Park J."/>
            <person name="Yeom S.I."/>
            <person name="Kim Y.M."/>
            <person name="Seo E."/>
            <person name="Kim K.T."/>
            <person name="Kim M.S."/>
            <person name="Lee J.M."/>
            <person name="Cheong K."/>
            <person name="Shin H.S."/>
            <person name="Kim S.B."/>
            <person name="Han K."/>
            <person name="Lee J."/>
            <person name="Park M."/>
            <person name="Lee H.A."/>
            <person name="Lee H.Y."/>
            <person name="Lee Y."/>
            <person name="Oh S."/>
            <person name="Lee J.H."/>
            <person name="Choi E."/>
            <person name="Choi E."/>
            <person name="Lee S.E."/>
            <person name="Jeon J."/>
            <person name="Kim H."/>
            <person name="Choi G."/>
            <person name="Song H."/>
            <person name="Lee J."/>
            <person name="Lee S.C."/>
            <person name="Kwon J.K."/>
            <person name="Lee H.Y."/>
            <person name="Koo N."/>
            <person name="Hong Y."/>
            <person name="Kim R.W."/>
            <person name="Kang W.H."/>
            <person name="Huh J.H."/>
            <person name="Kang B.C."/>
            <person name="Yang T.J."/>
            <person name="Lee Y.H."/>
            <person name="Bennetzen J.L."/>
            <person name="Choi D."/>
        </authorList>
    </citation>
    <scope>NUCLEOTIDE SEQUENCE [LARGE SCALE GENOMIC DNA]</scope>
    <source>
        <strain evidence="9">cv. CM334</strain>
    </source>
</reference>
<dbReference type="PANTHER" id="PTHR15140:SF44">
    <property type="entry name" value="LATE BLIGHT RESISTANCE PROTEIN HOMOLOG R1B-23 ISOFORM X1"/>
    <property type="match status" value="1"/>
</dbReference>
<comment type="caution">
    <text evidence="8">The sequence shown here is derived from an EMBL/GenBank/DDBJ whole genome shotgun (WGS) entry which is preliminary data.</text>
</comment>
<dbReference type="PANTHER" id="PTHR15140">
    <property type="entry name" value="TUBULIN-SPECIFIC CHAPERONE E"/>
    <property type="match status" value="1"/>
</dbReference>
<dbReference type="GO" id="GO:0043531">
    <property type="term" value="F:ADP binding"/>
    <property type="evidence" value="ECO:0007669"/>
    <property type="project" value="InterPro"/>
</dbReference>
<dbReference type="Gene3D" id="3.40.50.300">
    <property type="entry name" value="P-loop containing nucleotide triphosphate hydrolases"/>
    <property type="match status" value="1"/>
</dbReference>
<dbReference type="InterPro" id="IPR027417">
    <property type="entry name" value="P-loop_NTPase"/>
</dbReference>
<evidence type="ECO:0000313" key="9">
    <source>
        <dbReference type="Proteomes" id="UP000222542"/>
    </source>
</evidence>
<dbReference type="Proteomes" id="UP000222542">
    <property type="component" value="Unassembled WGS sequence"/>
</dbReference>
<keyword evidence="6" id="KW-0067">ATP-binding</keyword>
<reference evidence="8 9" key="1">
    <citation type="journal article" date="2014" name="Nat. Genet.">
        <title>Genome sequence of the hot pepper provides insights into the evolution of pungency in Capsicum species.</title>
        <authorList>
            <person name="Kim S."/>
            <person name="Park M."/>
            <person name="Yeom S.I."/>
            <person name="Kim Y.M."/>
            <person name="Lee J.M."/>
            <person name="Lee H.A."/>
            <person name="Seo E."/>
            <person name="Choi J."/>
            <person name="Cheong K."/>
            <person name="Kim K.T."/>
            <person name="Jung K."/>
            <person name="Lee G.W."/>
            <person name="Oh S.K."/>
            <person name="Bae C."/>
            <person name="Kim S.B."/>
            <person name="Lee H.Y."/>
            <person name="Kim S.Y."/>
            <person name="Kim M.S."/>
            <person name="Kang B.C."/>
            <person name="Jo Y.D."/>
            <person name="Yang H.B."/>
            <person name="Jeong H.J."/>
            <person name="Kang W.H."/>
            <person name="Kwon J.K."/>
            <person name="Shin C."/>
            <person name="Lim J.Y."/>
            <person name="Park J.H."/>
            <person name="Huh J.H."/>
            <person name="Kim J.S."/>
            <person name="Kim B.D."/>
            <person name="Cohen O."/>
            <person name="Paran I."/>
            <person name="Suh M.C."/>
            <person name="Lee S.B."/>
            <person name="Kim Y.K."/>
            <person name="Shin Y."/>
            <person name="Noh S.J."/>
            <person name="Park J."/>
            <person name="Seo Y.S."/>
            <person name="Kwon S.Y."/>
            <person name="Kim H.A."/>
            <person name="Park J.M."/>
            <person name="Kim H.J."/>
            <person name="Choi S.B."/>
            <person name="Bosland P.W."/>
            <person name="Reeves G."/>
            <person name="Jo S.H."/>
            <person name="Lee B.W."/>
            <person name="Cho H.T."/>
            <person name="Choi H.S."/>
            <person name="Lee M.S."/>
            <person name="Yu Y."/>
            <person name="Do Choi Y."/>
            <person name="Park B.S."/>
            <person name="van Deynze A."/>
            <person name="Ashrafi H."/>
            <person name="Hill T."/>
            <person name="Kim W.T."/>
            <person name="Pai H.S."/>
            <person name="Ahn H.K."/>
            <person name="Yeam I."/>
            <person name="Giovannoni J.J."/>
            <person name="Rose J.K."/>
            <person name="Sorensen I."/>
            <person name="Lee S.J."/>
            <person name="Kim R.W."/>
            <person name="Choi I.Y."/>
            <person name="Choi B.S."/>
            <person name="Lim J.S."/>
            <person name="Lee Y.H."/>
            <person name="Choi D."/>
        </authorList>
    </citation>
    <scope>NUCLEOTIDE SEQUENCE [LARGE SCALE GENOMIC DNA]</scope>
    <source>
        <strain evidence="9">cv. CM334</strain>
    </source>
</reference>
<dbReference type="InterPro" id="IPR002182">
    <property type="entry name" value="NB-ARC"/>
</dbReference>
<proteinExistence type="inferred from homology"/>
<organism evidence="8 9">
    <name type="scientific">Capsicum annuum</name>
    <name type="common">Capsicum pepper</name>
    <dbReference type="NCBI Taxonomy" id="4072"/>
    <lineage>
        <taxon>Eukaryota</taxon>
        <taxon>Viridiplantae</taxon>
        <taxon>Streptophyta</taxon>
        <taxon>Embryophyta</taxon>
        <taxon>Tracheophyta</taxon>
        <taxon>Spermatophyta</taxon>
        <taxon>Magnoliopsida</taxon>
        <taxon>eudicotyledons</taxon>
        <taxon>Gunneridae</taxon>
        <taxon>Pentapetalae</taxon>
        <taxon>asterids</taxon>
        <taxon>lamiids</taxon>
        <taxon>Solanales</taxon>
        <taxon>Solanaceae</taxon>
        <taxon>Solanoideae</taxon>
        <taxon>Capsiceae</taxon>
        <taxon>Capsicum</taxon>
    </lineage>
</organism>
<accession>A0A2G2Y2M5</accession>
<dbReference type="Pfam" id="PF00931">
    <property type="entry name" value="NB-ARC"/>
    <property type="match status" value="1"/>
</dbReference>
<dbReference type="SUPFAM" id="SSF52058">
    <property type="entry name" value="L domain-like"/>
    <property type="match status" value="1"/>
</dbReference>
<evidence type="ECO:0000256" key="1">
    <source>
        <dbReference type="ARBA" id="ARBA00008894"/>
    </source>
</evidence>
<feature type="domain" description="NB-ARC" evidence="7">
    <location>
        <begin position="483"/>
        <end position="650"/>
    </location>
</feature>
<dbReference type="InterPro" id="IPR042197">
    <property type="entry name" value="Apaf_helical"/>
</dbReference>
<gene>
    <name evidence="8" type="ORF">T459_32340</name>
</gene>
<evidence type="ECO:0000256" key="3">
    <source>
        <dbReference type="ARBA" id="ARBA00022737"/>
    </source>
</evidence>
<keyword evidence="3" id="KW-0677">Repeat</keyword>
<sequence length="1303" mass="150887">MLDHLRRIKSGGDLDSFKIDQIEKLEMDLRLLATFVKYNHFLWSNSLVKIKEKARRIVKMLRRDFVGIPDECKTNLDLEKLESQLLEVIDGNTSLSYNSELNDSDLSEYMDCLGENLNDVLKCHRESNRSYLKINQFIKQLEIVQKKMRFLRYLYATEINGYVNHEKLECLETRIHFMANNVGQFCLAVLVDASKFTQSKIFKDKKLPKGFSHQLHSLLMYLKNKKLENFPNNIAAENIDVSLEFLLVFLDADVSNHVNNGNWLNEVMEKVAAIAGDVLYVIQKILPRSIDKDATSEIDIFSMQILEKTKDLKAPVESYYKSLKFTPSQFPTVGGLRFLDSLLSKLNEMLKSKSDLDFLMKPVFDNLERELSSLTSIFRDVAKMHPEHGILKDFLRRTINLAYEEEVAIDSILVHYNVFWHIFCSLPTILKEIKQINAEVAEMWSADVALKPHYVVEPSKHLPSQHSNPVSDDDEIVGFEIATEKLIWHLTRGTRALDVIPIVGMEGQGKTTIAGKVYDSKIIVSHFDVRAWCVISQRYNRRDLLQKIFSQVTGSMDEGEKDDILADKLRKNLIERRYLIVLDDMWDVNAWDDLRACFLGGRNSSRIIVTTRLEKVGMQVKCHTDPYYLPFLTTEESCKLLHKKVFQTEDCPLKLHEVSQRVAEKCKGLPLVVVLVAGIIKKGKWKNLGGIRLKMDIESAEDCLKDLISSNVVMVSNREYNVKVKYCQIHDVVLHFCLEKSRECNFMLLVKGHHIQFQPSEWKGSRVSFSFSKELSKFTSLGSKTRKPFHQHLRSLITTNYTTAEWNPFRQVSEVRLLKALDLSSFFVRALSSATLKPLIHLKYLAVKAEKFHFHPEPHLPHLETLIVRSYAQSPLLPASFWKMKELRHVEIYYAELDLEDDKQGIFEESSKLENLRILRGVRYHGDRVNVLLRRCPNLQELQISFKIYEVFARISLKSENITQLHLSFDTPFHLYGLHLPSNLKKLVLFDMHIEDVMSFIARVPSLEYLQLRELPVYSSWRRYWHLGDNKFLNLKYLKMVDLSISRWEASEDSFRQLETLVIKRCMYLKKIPFSFADITTLNQIKLMYCKKSLKAEKIKKEVEENEGYDRINLITIGVRLDISTWDVSDDSFPMLETLFISACTELEVIPFSFADIPTLKQIKLIRCDNKTLETSALKIKNDVEENEGCDRVNLLTIEISVSCSILIRVLRGRNKDTAGSIISVDLNANKFEEEDDSEALGYAIVGKIRVEHVVVHYTLDMDVEEQSIMDFRSDYVEPGHKLELEPEIDDDVVFLTFLAVQL</sequence>
<comment type="similarity">
    <text evidence="1">Belongs to the disease resistance NB-LRR family.</text>
</comment>
<dbReference type="GO" id="GO:0005524">
    <property type="term" value="F:ATP binding"/>
    <property type="evidence" value="ECO:0007669"/>
    <property type="project" value="UniProtKB-KW"/>
</dbReference>
<dbReference type="InterPro" id="IPR032675">
    <property type="entry name" value="LRR_dom_sf"/>
</dbReference>
<dbReference type="PRINTS" id="PR00364">
    <property type="entry name" value="DISEASERSIST"/>
</dbReference>
<keyword evidence="9" id="KW-1185">Reference proteome</keyword>
<dbReference type="InterPro" id="IPR038005">
    <property type="entry name" value="RX-like_CC"/>
</dbReference>
<evidence type="ECO:0000256" key="2">
    <source>
        <dbReference type="ARBA" id="ARBA00022614"/>
    </source>
</evidence>
<dbReference type="FunFam" id="3.40.50.300:FF:001091">
    <property type="entry name" value="Probable disease resistance protein At1g61300"/>
    <property type="match status" value="1"/>
</dbReference>
<dbReference type="OMA" id="FISACTE"/>
<evidence type="ECO:0000256" key="5">
    <source>
        <dbReference type="ARBA" id="ARBA00022821"/>
    </source>
</evidence>
<dbReference type="Gramene" id="PHT63811">
    <property type="protein sequence ID" value="PHT63811"/>
    <property type="gene ID" value="T459_32340"/>
</dbReference>
<protein>
    <recommendedName>
        <fullName evidence="7">NB-ARC domain-containing protein</fullName>
    </recommendedName>
</protein>
<dbReference type="EMBL" id="AYRZ02000023">
    <property type="protein sequence ID" value="PHT63811.1"/>
    <property type="molecule type" value="Genomic_DNA"/>
</dbReference>
<keyword evidence="4" id="KW-0547">Nucleotide-binding</keyword>
<evidence type="ECO:0000256" key="4">
    <source>
        <dbReference type="ARBA" id="ARBA00022741"/>
    </source>
</evidence>
<evidence type="ECO:0000313" key="8">
    <source>
        <dbReference type="EMBL" id="PHT63811.1"/>
    </source>
</evidence>
<dbReference type="GO" id="GO:0006952">
    <property type="term" value="P:defense response"/>
    <property type="evidence" value="ECO:0007669"/>
    <property type="project" value="UniProtKB-KW"/>
</dbReference>
<dbReference type="Gene3D" id="1.10.8.430">
    <property type="entry name" value="Helical domain of apoptotic protease-activating factors"/>
    <property type="match status" value="1"/>
</dbReference>
<dbReference type="SUPFAM" id="SSF52540">
    <property type="entry name" value="P-loop containing nucleoside triphosphate hydrolases"/>
    <property type="match status" value="1"/>
</dbReference>
<evidence type="ECO:0000256" key="6">
    <source>
        <dbReference type="ARBA" id="ARBA00022840"/>
    </source>
</evidence>
<name>A0A2G2Y2M5_CAPAN</name>
<keyword evidence="5" id="KW-0611">Plant defense</keyword>
<evidence type="ECO:0000259" key="7">
    <source>
        <dbReference type="Pfam" id="PF00931"/>
    </source>
</evidence>
<dbReference type="Gene3D" id="3.80.10.10">
    <property type="entry name" value="Ribonuclease Inhibitor"/>
    <property type="match status" value="1"/>
</dbReference>
<keyword evidence="2" id="KW-0433">Leucine-rich repeat</keyword>